<dbReference type="InterPro" id="IPR042095">
    <property type="entry name" value="SUMF_sf"/>
</dbReference>
<proteinExistence type="predicted"/>
<feature type="compositionally biased region" description="Basic and acidic residues" evidence="1">
    <location>
        <begin position="19"/>
        <end position="28"/>
    </location>
</feature>
<accession>A0A2W4QG67</accession>
<dbReference type="Pfam" id="PF03781">
    <property type="entry name" value="FGE-sulfatase"/>
    <property type="match status" value="1"/>
</dbReference>
<evidence type="ECO:0000259" key="2">
    <source>
        <dbReference type="Pfam" id="PF03781"/>
    </source>
</evidence>
<protein>
    <recommendedName>
        <fullName evidence="2">Sulfatase-modifying factor enzyme-like domain-containing protein</fullName>
    </recommendedName>
</protein>
<reference evidence="3 4" key="1">
    <citation type="journal article" date="2018" name="Aquat. Microb. Ecol.">
        <title>Gammaproteobacterial methanotrophs dominate.</title>
        <authorList>
            <person name="Rissanen A.J."/>
            <person name="Saarenheimo J."/>
            <person name="Tiirola M."/>
            <person name="Peura S."/>
            <person name="Aalto S.L."/>
            <person name="Karvinen A."/>
            <person name="Nykanen H."/>
        </authorList>
    </citation>
    <scope>NUCLEOTIDE SEQUENCE [LARGE SCALE GENOMIC DNA]</scope>
    <source>
        <strain evidence="3">AMbin10</strain>
    </source>
</reference>
<dbReference type="Proteomes" id="UP000249396">
    <property type="component" value="Unassembled WGS sequence"/>
</dbReference>
<feature type="region of interest" description="Disordered" evidence="1">
    <location>
        <begin position="1"/>
        <end position="50"/>
    </location>
</feature>
<sequence length="63" mass="6784">MRGGSWNNKPQNLRSANRNRNDPTKRNDNNGFRLAQSGHAGSQCAYPGIPAFKNAGSAVRGCP</sequence>
<organism evidence="3 4">
    <name type="scientific">Candidatus Methylumidiphilus alinenensis</name>
    <dbReference type="NCBI Taxonomy" id="2202197"/>
    <lineage>
        <taxon>Bacteria</taxon>
        <taxon>Pseudomonadati</taxon>
        <taxon>Pseudomonadota</taxon>
        <taxon>Gammaproteobacteria</taxon>
        <taxon>Methylococcales</taxon>
        <taxon>Candidatus Methylumidiphilus</taxon>
    </lineage>
</organism>
<gene>
    <name evidence="3" type="ORF">DM484_26870</name>
</gene>
<evidence type="ECO:0000313" key="4">
    <source>
        <dbReference type="Proteomes" id="UP000249396"/>
    </source>
</evidence>
<dbReference type="Gene3D" id="3.90.1580.10">
    <property type="entry name" value="paralog of FGE (formylglycine-generating enzyme)"/>
    <property type="match status" value="1"/>
</dbReference>
<dbReference type="AlphaFoldDB" id="A0A2W4QG67"/>
<comment type="caution">
    <text evidence="3">The sequence shown here is derived from an EMBL/GenBank/DDBJ whole genome shotgun (WGS) entry which is preliminary data.</text>
</comment>
<evidence type="ECO:0000313" key="3">
    <source>
        <dbReference type="EMBL" id="PZN71231.1"/>
    </source>
</evidence>
<dbReference type="InterPro" id="IPR005532">
    <property type="entry name" value="SUMF_dom"/>
</dbReference>
<feature type="compositionally biased region" description="Polar residues" evidence="1">
    <location>
        <begin position="1"/>
        <end position="18"/>
    </location>
</feature>
<feature type="domain" description="Sulfatase-modifying factor enzyme-like" evidence="2">
    <location>
        <begin position="1"/>
        <end position="35"/>
    </location>
</feature>
<evidence type="ECO:0000256" key="1">
    <source>
        <dbReference type="SAM" id="MobiDB-lite"/>
    </source>
</evidence>
<dbReference type="EMBL" id="QJPH01000531">
    <property type="protein sequence ID" value="PZN71231.1"/>
    <property type="molecule type" value="Genomic_DNA"/>
</dbReference>
<dbReference type="SUPFAM" id="SSF56436">
    <property type="entry name" value="C-type lectin-like"/>
    <property type="match status" value="1"/>
</dbReference>
<dbReference type="InterPro" id="IPR016187">
    <property type="entry name" value="CTDL_fold"/>
</dbReference>
<name>A0A2W4QG67_9GAMM</name>